<dbReference type="GO" id="GO:0000329">
    <property type="term" value="C:fungal-type vacuole membrane"/>
    <property type="evidence" value="ECO:0007669"/>
    <property type="project" value="TreeGrafter"/>
</dbReference>
<feature type="transmembrane region" description="Helical" evidence="7">
    <location>
        <begin position="90"/>
        <end position="108"/>
    </location>
</feature>
<gene>
    <name evidence="8" type="ORF">F8M41_010713</name>
</gene>
<evidence type="ECO:0000256" key="1">
    <source>
        <dbReference type="ARBA" id="ARBA00004141"/>
    </source>
</evidence>
<feature type="transmembrane region" description="Helical" evidence="7">
    <location>
        <begin position="323"/>
        <end position="343"/>
    </location>
</feature>
<dbReference type="GO" id="GO:0034257">
    <property type="term" value="F:nicotinamide riboside transmembrane transporter activity"/>
    <property type="evidence" value="ECO:0007669"/>
    <property type="project" value="TreeGrafter"/>
</dbReference>
<sequence>MSNSKLLKPDTHRYYLIDDNHEHVANESDISSQQEDLISIPPKDSYRIVYLIFFLQGVAMLLGWNVFITASVFFHSRFLGSPYSDNFQNYFSIVFTGSNLLFITYTLYTQTTANISARLIFSLIVSAFTFFIITVSTQFVGLFIPTGYFYFTITLLFLVGMTTAFHQNAIFGVVSLFPPKYTQAVMSGQGLAGLGISLSQIFSALAVDQTLNQTPADDNLTFSAFIYFFSAFVVILFALVSYFILIRLSFYKYYVSPNSTFVSQDVDNLLNERSFMNTFKKIYKLIFSVAFVFIVTLSAFPSVTSFIKSVTPDDNKNKFQYDYLFIPLHFLIFNFGDLLGRYLPSQEALVITDQNQIAFMSICRIIFLPLILLCNVDSELHGERSIPLLINSDLLYFLIIFMFSVSNGYVGSISMMAGPQVVGVEKDLAGTLLSYFLVVGLAVGSIFSFPLRAISWA</sequence>
<dbReference type="PANTHER" id="PTHR10332">
    <property type="entry name" value="EQUILIBRATIVE NUCLEOSIDE TRANSPORTER"/>
    <property type="match status" value="1"/>
</dbReference>
<keyword evidence="6 7" id="KW-0472">Membrane</keyword>
<evidence type="ECO:0000313" key="8">
    <source>
        <dbReference type="EMBL" id="KAF0391979.1"/>
    </source>
</evidence>
<dbReference type="PIRSF" id="PIRSF016379">
    <property type="entry name" value="ENT"/>
    <property type="match status" value="1"/>
</dbReference>
<organism evidence="8 9">
    <name type="scientific">Gigaspora margarita</name>
    <dbReference type="NCBI Taxonomy" id="4874"/>
    <lineage>
        <taxon>Eukaryota</taxon>
        <taxon>Fungi</taxon>
        <taxon>Fungi incertae sedis</taxon>
        <taxon>Mucoromycota</taxon>
        <taxon>Glomeromycotina</taxon>
        <taxon>Glomeromycetes</taxon>
        <taxon>Diversisporales</taxon>
        <taxon>Gigasporaceae</taxon>
        <taxon>Gigaspora</taxon>
    </lineage>
</organism>
<feature type="transmembrane region" description="Helical" evidence="7">
    <location>
        <begin position="394"/>
        <end position="416"/>
    </location>
</feature>
<feature type="transmembrane region" description="Helical" evidence="7">
    <location>
        <begin position="282"/>
        <end position="303"/>
    </location>
</feature>
<proteinExistence type="inferred from homology"/>
<comment type="subcellular location">
    <subcellularLocation>
        <location evidence="1">Membrane</location>
        <topology evidence="1">Multi-pass membrane protein</topology>
    </subcellularLocation>
</comment>
<dbReference type="PANTHER" id="PTHR10332:SF88">
    <property type="entry name" value="EQUILIBRATIVE NUCLEOSIDE TRANSPORTER 1, ISOFORM A"/>
    <property type="match status" value="1"/>
</dbReference>
<feature type="transmembrane region" description="Helical" evidence="7">
    <location>
        <begin position="120"/>
        <end position="144"/>
    </location>
</feature>
<name>A0A8H3X1S7_GIGMA</name>
<feature type="transmembrane region" description="Helical" evidence="7">
    <location>
        <begin position="48"/>
        <end position="70"/>
    </location>
</feature>
<dbReference type="EMBL" id="WTPW01002218">
    <property type="protein sequence ID" value="KAF0391979.1"/>
    <property type="molecule type" value="Genomic_DNA"/>
</dbReference>
<dbReference type="AlphaFoldDB" id="A0A8H3X1S7"/>
<feature type="transmembrane region" description="Helical" evidence="7">
    <location>
        <begin position="150"/>
        <end position="177"/>
    </location>
</feature>
<feature type="transmembrane region" description="Helical" evidence="7">
    <location>
        <begin position="184"/>
        <end position="205"/>
    </location>
</feature>
<evidence type="ECO:0000256" key="6">
    <source>
        <dbReference type="ARBA" id="ARBA00023136"/>
    </source>
</evidence>
<dbReference type="Proteomes" id="UP000439903">
    <property type="component" value="Unassembled WGS sequence"/>
</dbReference>
<comment type="caution">
    <text evidence="8">The sequence shown here is derived from an EMBL/GenBank/DDBJ whole genome shotgun (WGS) entry which is preliminary data.</text>
</comment>
<dbReference type="GO" id="GO:0015205">
    <property type="term" value="F:nucleobase transmembrane transporter activity"/>
    <property type="evidence" value="ECO:0007669"/>
    <property type="project" value="TreeGrafter"/>
</dbReference>
<keyword evidence="3" id="KW-0813">Transport</keyword>
<evidence type="ECO:0000256" key="4">
    <source>
        <dbReference type="ARBA" id="ARBA00022692"/>
    </source>
</evidence>
<evidence type="ECO:0000313" key="9">
    <source>
        <dbReference type="Proteomes" id="UP000439903"/>
    </source>
</evidence>
<protein>
    <submittedName>
        <fullName evidence="8">Nucleoside transporter-domain-containing protein</fullName>
    </submittedName>
</protein>
<accession>A0A8H3X1S7</accession>
<evidence type="ECO:0000256" key="5">
    <source>
        <dbReference type="ARBA" id="ARBA00022989"/>
    </source>
</evidence>
<keyword evidence="5 7" id="KW-1133">Transmembrane helix</keyword>
<evidence type="ECO:0000256" key="3">
    <source>
        <dbReference type="ARBA" id="ARBA00022448"/>
    </source>
</evidence>
<evidence type="ECO:0000256" key="2">
    <source>
        <dbReference type="ARBA" id="ARBA00007965"/>
    </source>
</evidence>
<reference evidence="8 9" key="1">
    <citation type="journal article" date="2019" name="Environ. Microbiol.">
        <title>At the nexus of three kingdoms: the genome of the mycorrhizal fungus Gigaspora margarita provides insights into plant, endobacterial and fungal interactions.</title>
        <authorList>
            <person name="Venice F."/>
            <person name="Ghignone S."/>
            <person name="Salvioli di Fossalunga A."/>
            <person name="Amselem J."/>
            <person name="Novero M."/>
            <person name="Xianan X."/>
            <person name="Sedzielewska Toro K."/>
            <person name="Morin E."/>
            <person name="Lipzen A."/>
            <person name="Grigoriev I.V."/>
            <person name="Henrissat B."/>
            <person name="Martin F.M."/>
            <person name="Bonfante P."/>
        </authorList>
    </citation>
    <scope>NUCLEOTIDE SEQUENCE [LARGE SCALE GENOMIC DNA]</scope>
    <source>
        <strain evidence="8 9">BEG34</strain>
    </source>
</reference>
<keyword evidence="9" id="KW-1185">Reference proteome</keyword>
<dbReference type="PRINTS" id="PR01130">
    <property type="entry name" value="DERENTRNSPRT"/>
</dbReference>
<dbReference type="Pfam" id="PF01733">
    <property type="entry name" value="Nucleoside_tran"/>
    <property type="match status" value="1"/>
</dbReference>
<feature type="transmembrane region" description="Helical" evidence="7">
    <location>
        <begin position="428"/>
        <end position="451"/>
    </location>
</feature>
<dbReference type="InterPro" id="IPR002259">
    <property type="entry name" value="Eqnu_transpt"/>
</dbReference>
<keyword evidence="4 7" id="KW-0812">Transmembrane</keyword>
<comment type="similarity">
    <text evidence="2">Belongs to the SLC29A/ENT transporter (TC 2.A.57) family.</text>
</comment>
<feature type="transmembrane region" description="Helical" evidence="7">
    <location>
        <begin position="225"/>
        <end position="245"/>
    </location>
</feature>
<dbReference type="OrthoDB" id="10261753at2759"/>
<dbReference type="GO" id="GO:0005886">
    <property type="term" value="C:plasma membrane"/>
    <property type="evidence" value="ECO:0007669"/>
    <property type="project" value="TreeGrafter"/>
</dbReference>
<evidence type="ECO:0000256" key="7">
    <source>
        <dbReference type="SAM" id="Phobius"/>
    </source>
</evidence>
<feature type="transmembrane region" description="Helical" evidence="7">
    <location>
        <begin position="355"/>
        <end position="374"/>
    </location>
</feature>